<feature type="compositionally biased region" description="Low complexity" evidence="1">
    <location>
        <begin position="230"/>
        <end position="245"/>
    </location>
</feature>
<organism evidence="2 3">
    <name type="scientific">Demequina mangrovi</name>
    <dbReference type="NCBI Taxonomy" id="1043493"/>
    <lineage>
        <taxon>Bacteria</taxon>
        <taxon>Bacillati</taxon>
        <taxon>Actinomycetota</taxon>
        <taxon>Actinomycetes</taxon>
        <taxon>Micrococcales</taxon>
        <taxon>Demequinaceae</taxon>
        <taxon>Demequina</taxon>
    </lineage>
</organism>
<reference evidence="3" key="1">
    <citation type="submission" date="2016-10" db="EMBL/GenBank/DDBJ databases">
        <authorList>
            <person name="Varghese N."/>
        </authorList>
    </citation>
    <scope>NUCLEOTIDE SEQUENCE [LARGE SCALE GENOMIC DNA]</scope>
    <source>
        <strain evidence="3">DSM 24868</strain>
    </source>
</reference>
<gene>
    <name evidence="2" type="ORF">SAMN05421637_1798</name>
</gene>
<dbReference type="EMBL" id="FNZI01000004">
    <property type="protein sequence ID" value="SEJ44883.1"/>
    <property type="molecule type" value="Genomic_DNA"/>
</dbReference>
<dbReference type="Proteomes" id="UP000183315">
    <property type="component" value="Unassembled WGS sequence"/>
</dbReference>
<keyword evidence="3" id="KW-1185">Reference proteome</keyword>
<dbReference type="AlphaFoldDB" id="A0A1H6YUC0"/>
<name>A0A1H6YUC0_9MICO</name>
<evidence type="ECO:0000313" key="2">
    <source>
        <dbReference type="EMBL" id="SEJ44883.1"/>
    </source>
</evidence>
<sequence length="245" mass="25787">MVETLVPSLHAGLVAMLPPGWRDSAPWGYPRHSELALIAGVFGAQLPAPAVGTVIDTVMVNRPQRGFDDLVDLVELGPIALRHILGARWGDSTVPGVDRLRADVVHEAAIALVESGVYNAASLGQVARQHTEELGMRLQDVHGLGPGTWASISFMAHVPSLPGHAVMRMVHQALAADHPDLELEPAEVAELLMLTAERMATRERVLAYALSKLAGPSKRPEPAEAEGDAATEGAADGATEAVPAG</sequence>
<accession>A0A1H6YUC0</accession>
<protein>
    <submittedName>
        <fullName evidence="2">Uncharacterized protein</fullName>
    </submittedName>
</protein>
<dbReference type="OrthoDB" id="5143157at2"/>
<proteinExistence type="predicted"/>
<feature type="region of interest" description="Disordered" evidence="1">
    <location>
        <begin position="212"/>
        <end position="245"/>
    </location>
</feature>
<evidence type="ECO:0000313" key="3">
    <source>
        <dbReference type="Proteomes" id="UP000183315"/>
    </source>
</evidence>
<evidence type="ECO:0000256" key="1">
    <source>
        <dbReference type="SAM" id="MobiDB-lite"/>
    </source>
</evidence>
<dbReference type="RefSeq" id="WP_042214513.1">
    <property type="nucleotide sequence ID" value="NZ_BBLU01000006.1"/>
</dbReference>